<sequence>MRLFLMFTSWPNFSCFVSVKMRRPDSWRAPAPAVFNTAEAVPVLAIVTVLPGTGIPDLNAVLRTWLRFIWLNWAAETVMGPPVDCAAVRIELLVAPNRDGMAMELPTILVALAACKLDAFLSWFMFMAAASDEVEEELRLE</sequence>
<name>M4BDE2_HYAAE</name>
<protein>
    <submittedName>
        <fullName evidence="1">Uncharacterized protein</fullName>
    </submittedName>
</protein>
<evidence type="ECO:0000313" key="1">
    <source>
        <dbReference type="EnsemblProtists" id="HpaP804309"/>
    </source>
</evidence>
<dbReference type="EnsemblProtists" id="HpaT804309">
    <property type="protein sequence ID" value="HpaP804309"/>
    <property type="gene ID" value="HpaG804309"/>
</dbReference>
<organism evidence="1 2">
    <name type="scientific">Hyaloperonospora arabidopsidis (strain Emoy2)</name>
    <name type="common">Downy mildew agent</name>
    <name type="synonym">Peronospora arabidopsidis</name>
    <dbReference type="NCBI Taxonomy" id="559515"/>
    <lineage>
        <taxon>Eukaryota</taxon>
        <taxon>Sar</taxon>
        <taxon>Stramenopiles</taxon>
        <taxon>Oomycota</taxon>
        <taxon>Peronosporomycetes</taxon>
        <taxon>Peronosporales</taxon>
        <taxon>Peronosporaceae</taxon>
        <taxon>Hyaloperonospora</taxon>
    </lineage>
</organism>
<dbReference type="HOGENOM" id="CLU_1829045_0_0_1"/>
<evidence type="ECO:0000313" key="2">
    <source>
        <dbReference type="Proteomes" id="UP000011713"/>
    </source>
</evidence>
<reference evidence="1" key="2">
    <citation type="submission" date="2015-06" db="UniProtKB">
        <authorList>
            <consortium name="EnsemblProtists"/>
        </authorList>
    </citation>
    <scope>IDENTIFICATION</scope>
    <source>
        <strain evidence="1">Emoy2</strain>
    </source>
</reference>
<dbReference type="VEuPathDB" id="FungiDB:HpaG804309"/>
<proteinExistence type="predicted"/>
<dbReference type="InParanoid" id="M4BDE2"/>
<keyword evidence="2" id="KW-1185">Reference proteome</keyword>
<dbReference type="Proteomes" id="UP000011713">
    <property type="component" value="Unassembled WGS sequence"/>
</dbReference>
<accession>M4BDE2</accession>
<reference evidence="2" key="1">
    <citation type="journal article" date="2010" name="Science">
        <title>Signatures of adaptation to obligate biotrophy in the Hyaloperonospora arabidopsidis genome.</title>
        <authorList>
            <person name="Baxter L."/>
            <person name="Tripathy S."/>
            <person name="Ishaque N."/>
            <person name="Boot N."/>
            <person name="Cabral A."/>
            <person name="Kemen E."/>
            <person name="Thines M."/>
            <person name="Ah-Fong A."/>
            <person name="Anderson R."/>
            <person name="Badejoko W."/>
            <person name="Bittner-Eddy P."/>
            <person name="Boore J.L."/>
            <person name="Chibucos M.C."/>
            <person name="Coates M."/>
            <person name="Dehal P."/>
            <person name="Delehaunty K."/>
            <person name="Dong S."/>
            <person name="Downton P."/>
            <person name="Dumas B."/>
            <person name="Fabro G."/>
            <person name="Fronick C."/>
            <person name="Fuerstenberg S.I."/>
            <person name="Fulton L."/>
            <person name="Gaulin E."/>
            <person name="Govers F."/>
            <person name="Hughes L."/>
            <person name="Humphray S."/>
            <person name="Jiang R.H."/>
            <person name="Judelson H."/>
            <person name="Kamoun S."/>
            <person name="Kyung K."/>
            <person name="Meijer H."/>
            <person name="Minx P."/>
            <person name="Morris P."/>
            <person name="Nelson J."/>
            <person name="Phuntumart V."/>
            <person name="Qutob D."/>
            <person name="Rehmany A."/>
            <person name="Rougon-Cardoso A."/>
            <person name="Ryden P."/>
            <person name="Torto-Alalibo T."/>
            <person name="Studholme D."/>
            <person name="Wang Y."/>
            <person name="Win J."/>
            <person name="Wood J."/>
            <person name="Clifton S.W."/>
            <person name="Rogers J."/>
            <person name="Van den Ackerveken G."/>
            <person name="Jones J.D."/>
            <person name="McDowell J.M."/>
            <person name="Beynon J."/>
            <person name="Tyler B.M."/>
        </authorList>
    </citation>
    <scope>NUCLEOTIDE SEQUENCE [LARGE SCALE GENOMIC DNA]</scope>
    <source>
        <strain evidence="2">Emoy2</strain>
    </source>
</reference>
<dbReference type="EMBL" id="JH598152">
    <property type="status" value="NOT_ANNOTATED_CDS"/>
    <property type="molecule type" value="Genomic_DNA"/>
</dbReference>
<dbReference type="AlphaFoldDB" id="M4BDE2"/>